<protein>
    <submittedName>
        <fullName evidence="1">Uncharacterized protein</fullName>
    </submittedName>
</protein>
<sequence>MTTTTTYIRITTSRQANEHIGDICSFISKGVREYGRIVNVTPTSIRIERMTQTSNGDFIPHPNPNHCITKNVITFTRKITIEIAAPVAAVFPSPLVLLGGIKRRYQNAQSTEQSGWW</sequence>
<name>A0A6C0F257_9ZZZZ</name>
<evidence type="ECO:0000313" key="1">
    <source>
        <dbReference type="EMBL" id="QHT34360.1"/>
    </source>
</evidence>
<proteinExistence type="predicted"/>
<organism evidence="1">
    <name type="scientific">viral metagenome</name>
    <dbReference type="NCBI Taxonomy" id="1070528"/>
    <lineage>
        <taxon>unclassified sequences</taxon>
        <taxon>metagenomes</taxon>
        <taxon>organismal metagenomes</taxon>
    </lineage>
</organism>
<reference evidence="1" key="1">
    <citation type="journal article" date="2020" name="Nature">
        <title>Giant virus diversity and host interactions through global metagenomics.</title>
        <authorList>
            <person name="Schulz F."/>
            <person name="Roux S."/>
            <person name="Paez-Espino D."/>
            <person name="Jungbluth S."/>
            <person name="Walsh D.A."/>
            <person name="Denef V.J."/>
            <person name="McMahon K.D."/>
            <person name="Konstantinidis K.T."/>
            <person name="Eloe-Fadrosh E.A."/>
            <person name="Kyrpides N.C."/>
            <person name="Woyke T."/>
        </authorList>
    </citation>
    <scope>NUCLEOTIDE SEQUENCE</scope>
    <source>
        <strain evidence="1">GVMAG-M-3300009163-63</strain>
    </source>
</reference>
<accession>A0A6C0F257</accession>
<dbReference type="EMBL" id="MN738999">
    <property type="protein sequence ID" value="QHT34360.1"/>
    <property type="molecule type" value="Genomic_DNA"/>
</dbReference>
<dbReference type="AlphaFoldDB" id="A0A6C0F257"/>